<sequence>MQLPQAIQAYFEADRKNNCEALPACFAPSAAVHDEGRSYSGHYAIGNWWEWSKARYRHVAEPLEALTDEHGTKVIAKVTGEFPGSPANLTYVFRLMGDKIAALEIGA</sequence>
<dbReference type="AlphaFoldDB" id="A0A1G8XX27"/>
<proteinExistence type="predicted"/>
<reference evidence="2" key="1">
    <citation type="submission" date="2016-10" db="EMBL/GenBank/DDBJ databases">
        <authorList>
            <person name="Varghese N."/>
            <person name="Submissions S."/>
        </authorList>
    </citation>
    <scope>NUCLEOTIDE SEQUENCE [LARGE SCALE GENOMIC DNA]</scope>
    <source>
        <strain evidence="2">CGMCC 1.11022</strain>
    </source>
</reference>
<dbReference type="SUPFAM" id="SSF54427">
    <property type="entry name" value="NTF2-like"/>
    <property type="match status" value="1"/>
</dbReference>
<dbReference type="EMBL" id="FNEE01000010">
    <property type="protein sequence ID" value="SDJ95051.1"/>
    <property type="molecule type" value="Genomic_DNA"/>
</dbReference>
<gene>
    <name evidence="1" type="ORF">SAMN05428953_11080</name>
</gene>
<evidence type="ECO:0000313" key="2">
    <source>
        <dbReference type="Proteomes" id="UP000198894"/>
    </source>
</evidence>
<dbReference type="InterPro" id="IPR032710">
    <property type="entry name" value="NTF2-like_dom_sf"/>
</dbReference>
<keyword evidence="2" id="KW-1185">Reference proteome</keyword>
<organism evidence="1 2">
    <name type="scientific">Mesorhizobium muleiense</name>
    <dbReference type="NCBI Taxonomy" id="1004279"/>
    <lineage>
        <taxon>Bacteria</taxon>
        <taxon>Pseudomonadati</taxon>
        <taxon>Pseudomonadota</taxon>
        <taxon>Alphaproteobacteria</taxon>
        <taxon>Hyphomicrobiales</taxon>
        <taxon>Phyllobacteriaceae</taxon>
        <taxon>Mesorhizobium</taxon>
    </lineage>
</organism>
<protein>
    <submittedName>
        <fullName evidence="1">SnoaL-like domain-containing protein</fullName>
    </submittedName>
</protein>
<name>A0A1G8XX27_9HYPH</name>
<dbReference type="CDD" id="cd00531">
    <property type="entry name" value="NTF2_like"/>
    <property type="match status" value="1"/>
</dbReference>
<dbReference type="Proteomes" id="UP000198894">
    <property type="component" value="Unassembled WGS sequence"/>
</dbReference>
<dbReference type="Gene3D" id="3.10.450.50">
    <property type="match status" value="1"/>
</dbReference>
<accession>A0A1G8XX27</accession>
<evidence type="ECO:0000313" key="1">
    <source>
        <dbReference type="EMBL" id="SDJ95051.1"/>
    </source>
</evidence>
<dbReference type="RefSeq" id="WP_091595463.1">
    <property type="nucleotide sequence ID" value="NZ_FNEE01000010.1"/>
</dbReference>